<keyword evidence="4" id="KW-1185">Reference proteome</keyword>
<keyword evidence="1" id="KW-1133">Transmembrane helix</keyword>
<dbReference type="AlphaFoldDB" id="A0AA97M2F0"/>
<evidence type="ECO:0000313" key="4">
    <source>
        <dbReference type="Proteomes" id="UP000265719"/>
    </source>
</evidence>
<dbReference type="Proteomes" id="UP000265719">
    <property type="component" value="Chromosome"/>
</dbReference>
<dbReference type="EMBL" id="CP063196">
    <property type="protein sequence ID" value="UOE22080.1"/>
    <property type="molecule type" value="Genomic_DNA"/>
</dbReference>
<evidence type="ECO:0000313" key="3">
    <source>
        <dbReference type="EMBL" id="UOE22080.1"/>
    </source>
</evidence>
<feature type="transmembrane region" description="Helical" evidence="1">
    <location>
        <begin position="157"/>
        <end position="179"/>
    </location>
</feature>
<accession>A0AA97M2F0</accession>
<evidence type="ECO:0000259" key="2">
    <source>
        <dbReference type="Pfam" id="PF10756"/>
    </source>
</evidence>
<organism evidence="3 4">
    <name type="scientific">Thermobifida halotolerans</name>
    <dbReference type="NCBI Taxonomy" id="483545"/>
    <lineage>
        <taxon>Bacteria</taxon>
        <taxon>Bacillati</taxon>
        <taxon>Actinomycetota</taxon>
        <taxon>Actinomycetes</taxon>
        <taxon>Streptosporangiales</taxon>
        <taxon>Nocardiopsidaceae</taxon>
        <taxon>Thermobifida</taxon>
    </lineage>
</organism>
<name>A0AA97M2F0_9ACTN</name>
<dbReference type="KEGG" id="thao:NI17_015730"/>
<sequence length="180" mass="19647">MGWAWMAVSVLLLVDLVVRGTDMRAVVSGAVLLITVGAAYVLAVRPKVVATEEGVRLVNPLREVFVPWTAFTWADVTDVLRVHAGDQVFRSWPLREGKRSEVRENLRRAGGFGEDRDDPREMRPTERVAWILRGEAERRRARSAGGAREGAAGPTVVWAPDAVAALAVPVVLFAGALLLI</sequence>
<dbReference type="Pfam" id="PF10756">
    <property type="entry name" value="bPH_6"/>
    <property type="match status" value="1"/>
</dbReference>
<dbReference type="InterPro" id="IPR019692">
    <property type="entry name" value="CFP-6_PH"/>
</dbReference>
<feature type="domain" description="Low molecular weight protein antigen 6 PH" evidence="2">
    <location>
        <begin position="45"/>
        <end position="71"/>
    </location>
</feature>
<proteinExistence type="predicted"/>
<keyword evidence="1" id="KW-0812">Transmembrane</keyword>
<protein>
    <submittedName>
        <fullName evidence="3">PH domain-containing protein</fullName>
    </submittedName>
</protein>
<reference evidence="3" key="1">
    <citation type="submission" date="2020-10" db="EMBL/GenBank/DDBJ databases">
        <title>De novo genome project of the cellulose decomposer Thermobifida halotolerans type strain.</title>
        <authorList>
            <person name="Nagy I."/>
            <person name="Horvath B."/>
            <person name="Kukolya J."/>
            <person name="Nagy I."/>
            <person name="Orsini M."/>
        </authorList>
    </citation>
    <scope>NUCLEOTIDE SEQUENCE</scope>
    <source>
        <strain evidence="3">DSM 44931</strain>
    </source>
</reference>
<evidence type="ECO:0000256" key="1">
    <source>
        <dbReference type="SAM" id="Phobius"/>
    </source>
</evidence>
<gene>
    <name evidence="3" type="ORF">NI17_015730</name>
</gene>
<keyword evidence="1" id="KW-0472">Membrane</keyword>